<keyword evidence="6" id="KW-0732">Signal</keyword>
<proteinExistence type="predicted"/>
<feature type="chain" id="PRO_5016295957" evidence="6">
    <location>
        <begin position="25"/>
        <end position="553"/>
    </location>
</feature>
<accession>A0A317T771</accession>
<feature type="signal peptide" evidence="6">
    <location>
        <begin position="1"/>
        <end position="24"/>
    </location>
</feature>
<keyword evidence="4 5" id="KW-0472">Membrane</keyword>
<keyword evidence="3 5" id="KW-1133">Transmembrane helix</keyword>
<dbReference type="AlphaFoldDB" id="A0A317T771"/>
<evidence type="ECO:0000256" key="3">
    <source>
        <dbReference type="ARBA" id="ARBA00022989"/>
    </source>
</evidence>
<dbReference type="OrthoDB" id="9809206at2"/>
<evidence type="ECO:0000256" key="5">
    <source>
        <dbReference type="SAM" id="Phobius"/>
    </source>
</evidence>
<gene>
    <name evidence="8" type="ORF">CR164_07115</name>
</gene>
<dbReference type="InterPro" id="IPR045275">
    <property type="entry name" value="MscS_archaea/bacteria_type"/>
</dbReference>
<dbReference type="GO" id="GO:0016020">
    <property type="term" value="C:membrane"/>
    <property type="evidence" value="ECO:0007669"/>
    <property type="project" value="UniProtKB-SubCell"/>
</dbReference>
<feature type="transmembrane region" description="Helical" evidence="5">
    <location>
        <begin position="375"/>
        <end position="394"/>
    </location>
</feature>
<protein>
    <submittedName>
        <fullName evidence="8">Mechanosensitive ion channel protein MscS</fullName>
    </submittedName>
</protein>
<comment type="caution">
    <text evidence="8">The sequence shown here is derived from an EMBL/GenBank/DDBJ whole genome shotgun (WGS) entry which is preliminary data.</text>
</comment>
<keyword evidence="2 5" id="KW-0812">Transmembrane</keyword>
<dbReference type="EMBL" id="PDNZ01000004">
    <property type="protein sequence ID" value="PWW82100.1"/>
    <property type="molecule type" value="Genomic_DNA"/>
</dbReference>
<dbReference type="SUPFAM" id="SSF50182">
    <property type="entry name" value="Sm-like ribonucleoproteins"/>
    <property type="match status" value="1"/>
</dbReference>
<evidence type="ECO:0000256" key="4">
    <source>
        <dbReference type="ARBA" id="ARBA00023136"/>
    </source>
</evidence>
<keyword evidence="9" id="KW-1185">Reference proteome</keyword>
<feature type="transmembrane region" description="Helical" evidence="5">
    <location>
        <begin position="186"/>
        <end position="207"/>
    </location>
</feature>
<feature type="domain" description="Mechanosensitive ion channel MscS" evidence="7">
    <location>
        <begin position="394"/>
        <end position="458"/>
    </location>
</feature>
<dbReference type="PANTHER" id="PTHR30221:SF18">
    <property type="entry name" value="SLL0590 PROTEIN"/>
    <property type="match status" value="1"/>
</dbReference>
<name>A0A317T771_9CHLB</name>
<dbReference type="Pfam" id="PF00924">
    <property type="entry name" value="MS_channel_2nd"/>
    <property type="match status" value="1"/>
</dbReference>
<evidence type="ECO:0000313" key="8">
    <source>
        <dbReference type="EMBL" id="PWW82100.1"/>
    </source>
</evidence>
<dbReference type="InterPro" id="IPR006685">
    <property type="entry name" value="MscS_channel_2nd"/>
</dbReference>
<sequence>MKKHLITYIVFLLLFSASINIAIADTTSQKTDLSQQAGLIVPVTTETVTDTLEAEPATPPKIDDKDVIKFFSDSLKQQSGFPVIVNNNEVFRLHGKIASIEPEQRAQKTSKLLTEFFRSSTPVDSLIIVEGETLTAIRTQKDIIAAFSEEDAIAENMSRRELADSALAKISNQAEKFRQETSGRNIAFSILKSLLLLVALGVVWHYLHSFFTLIDGWIQKIRLHNTSSSPNKLIQMLSPDHFASGLEWFSKITELFLKVLLIYAYLTTMLSFFPWTEDLSTNLLAFVLEPAKKLSNEFIALIPNVIAIIILIIITRYLGKFSDVFFRNISKGELKFGDFDAEWAEPTRKIVKIILYLLLVFLLFASLPLTNNRTILALFIILGLTVSLSAVPAFQNIIAGIMLNYTGSFRIGDRVKFGDITGDIVYKGPLVIRIKNLLNEIILIPNSTAFRSKIINYTESVQKNGHLSLELVLYLKENLKTETLRELVIDAALRTDGIMLDPKPLFLRAETKNGLFGYTLRVNTKEEKNLETVYSRLFQNVQNKLQENNYNLS</sequence>
<evidence type="ECO:0000259" key="7">
    <source>
        <dbReference type="Pfam" id="PF00924"/>
    </source>
</evidence>
<feature type="transmembrane region" description="Helical" evidence="5">
    <location>
        <begin position="255"/>
        <end position="275"/>
    </location>
</feature>
<feature type="transmembrane region" description="Helical" evidence="5">
    <location>
        <begin position="298"/>
        <end position="318"/>
    </location>
</feature>
<dbReference type="InterPro" id="IPR023408">
    <property type="entry name" value="MscS_beta-dom_sf"/>
</dbReference>
<evidence type="ECO:0000256" key="2">
    <source>
        <dbReference type="ARBA" id="ARBA00022692"/>
    </source>
</evidence>
<feature type="transmembrane region" description="Helical" evidence="5">
    <location>
        <begin position="353"/>
        <end position="369"/>
    </location>
</feature>
<dbReference type="RefSeq" id="WP_110023234.1">
    <property type="nucleotide sequence ID" value="NZ_PDNZ01000004.1"/>
</dbReference>
<dbReference type="InterPro" id="IPR010920">
    <property type="entry name" value="LSM_dom_sf"/>
</dbReference>
<evidence type="ECO:0000313" key="9">
    <source>
        <dbReference type="Proteomes" id="UP000246278"/>
    </source>
</evidence>
<dbReference type="GO" id="GO:0008381">
    <property type="term" value="F:mechanosensitive monoatomic ion channel activity"/>
    <property type="evidence" value="ECO:0007669"/>
    <property type="project" value="InterPro"/>
</dbReference>
<organism evidence="8 9">
    <name type="scientific">Prosthecochloris marina</name>
    <dbReference type="NCBI Taxonomy" id="2017681"/>
    <lineage>
        <taxon>Bacteria</taxon>
        <taxon>Pseudomonadati</taxon>
        <taxon>Chlorobiota</taxon>
        <taxon>Chlorobiia</taxon>
        <taxon>Chlorobiales</taxon>
        <taxon>Chlorobiaceae</taxon>
        <taxon>Prosthecochloris</taxon>
    </lineage>
</organism>
<comment type="subcellular location">
    <subcellularLocation>
        <location evidence="1">Membrane</location>
    </subcellularLocation>
</comment>
<dbReference type="Proteomes" id="UP000246278">
    <property type="component" value="Unassembled WGS sequence"/>
</dbReference>
<dbReference type="Gene3D" id="1.10.287.1260">
    <property type="match status" value="1"/>
</dbReference>
<evidence type="ECO:0000256" key="6">
    <source>
        <dbReference type="SAM" id="SignalP"/>
    </source>
</evidence>
<dbReference type="PANTHER" id="PTHR30221">
    <property type="entry name" value="SMALL-CONDUCTANCE MECHANOSENSITIVE CHANNEL"/>
    <property type="match status" value="1"/>
</dbReference>
<dbReference type="Gene3D" id="2.30.30.60">
    <property type="match status" value="1"/>
</dbReference>
<reference evidence="9" key="1">
    <citation type="submission" date="2017-10" db="EMBL/GenBank/DDBJ databases">
        <authorList>
            <person name="Gaisin V.A."/>
            <person name="Rysina M.S."/>
            <person name="Grouzdev D.S."/>
        </authorList>
    </citation>
    <scope>NUCLEOTIDE SEQUENCE [LARGE SCALE GENOMIC DNA]</scope>
    <source>
        <strain evidence="9">V1</strain>
    </source>
</reference>
<evidence type="ECO:0000256" key="1">
    <source>
        <dbReference type="ARBA" id="ARBA00004370"/>
    </source>
</evidence>